<comment type="similarity">
    <text evidence="1">Belongs to the sulfur carrier protein TusA family.</text>
</comment>
<comment type="caution">
    <text evidence="3">The sequence shown here is derived from an EMBL/GenBank/DDBJ whole genome shotgun (WGS) entry which is preliminary data.</text>
</comment>
<dbReference type="SUPFAM" id="SSF64307">
    <property type="entry name" value="SirA-like"/>
    <property type="match status" value="1"/>
</dbReference>
<dbReference type="PANTHER" id="PTHR33279">
    <property type="entry name" value="SULFUR CARRIER PROTEIN YEDF-RELATED"/>
    <property type="match status" value="1"/>
</dbReference>
<gene>
    <name evidence="3" type="ORF">D4739_00500</name>
</gene>
<evidence type="ECO:0000313" key="3">
    <source>
        <dbReference type="EMBL" id="RJS44870.1"/>
    </source>
</evidence>
<dbReference type="InterPro" id="IPR001455">
    <property type="entry name" value="TusA-like"/>
</dbReference>
<dbReference type="RefSeq" id="WP_120058689.1">
    <property type="nucleotide sequence ID" value="NZ_QYRP01000002.1"/>
</dbReference>
<dbReference type="CDD" id="cd00291">
    <property type="entry name" value="SirA_YedF_YeeD"/>
    <property type="match status" value="1"/>
</dbReference>
<proteinExistence type="inferred from homology"/>
<evidence type="ECO:0000259" key="2">
    <source>
        <dbReference type="PROSITE" id="PS01148"/>
    </source>
</evidence>
<dbReference type="EMBL" id="QYRP01000002">
    <property type="protein sequence ID" value="RJS44870.1"/>
    <property type="molecule type" value="Genomic_DNA"/>
</dbReference>
<dbReference type="PANTHER" id="PTHR33279:SF6">
    <property type="entry name" value="SULFUR CARRIER PROTEIN YEDF-RELATED"/>
    <property type="match status" value="1"/>
</dbReference>
<dbReference type="InterPro" id="IPR036868">
    <property type="entry name" value="TusA-like_sf"/>
</dbReference>
<feature type="domain" description="UPF0033" evidence="2">
    <location>
        <begin position="5"/>
        <end position="29"/>
    </location>
</feature>
<dbReference type="AlphaFoldDB" id="A0A3A5H9Z5"/>
<protein>
    <submittedName>
        <fullName evidence="3">Sulfurtransferase TusA family protein</fullName>
    </submittedName>
</protein>
<dbReference type="Proteomes" id="UP000276542">
    <property type="component" value="Unassembled WGS sequence"/>
</dbReference>
<reference evidence="4" key="1">
    <citation type="submission" date="2018-09" db="EMBL/GenBank/DDBJ databases">
        <authorList>
            <person name="Zhu H."/>
        </authorList>
    </citation>
    <scope>NUCLEOTIDE SEQUENCE [LARGE SCALE GENOMIC DNA]</scope>
    <source>
        <strain evidence="4">K1W22B-1</strain>
    </source>
</reference>
<dbReference type="OrthoDB" id="8636759at2"/>
<evidence type="ECO:0000313" key="4">
    <source>
        <dbReference type="Proteomes" id="UP000276542"/>
    </source>
</evidence>
<dbReference type="GO" id="GO:0016740">
    <property type="term" value="F:transferase activity"/>
    <property type="evidence" value="ECO:0007669"/>
    <property type="project" value="UniProtKB-KW"/>
</dbReference>
<sequence>MRIELDCRGLRCPAPVIALAKALSTVEPGDEIAVVATDVAARVDVQAWCRMRGQEYLGEEKAEDGTPTYVVRRLLEDV</sequence>
<keyword evidence="4" id="KW-1185">Reference proteome</keyword>
<accession>A0A3A5H9Z5</accession>
<dbReference type="Gene3D" id="3.30.110.40">
    <property type="entry name" value="TusA-like domain"/>
    <property type="match status" value="1"/>
</dbReference>
<dbReference type="Pfam" id="PF01206">
    <property type="entry name" value="TusA"/>
    <property type="match status" value="1"/>
</dbReference>
<organism evidence="3 4">
    <name type="scientific">Nocardioides cavernaquae</name>
    <dbReference type="NCBI Taxonomy" id="2321396"/>
    <lineage>
        <taxon>Bacteria</taxon>
        <taxon>Bacillati</taxon>
        <taxon>Actinomycetota</taxon>
        <taxon>Actinomycetes</taxon>
        <taxon>Propionibacteriales</taxon>
        <taxon>Nocardioidaceae</taxon>
        <taxon>Nocardioides</taxon>
    </lineage>
</organism>
<evidence type="ECO:0000256" key="1">
    <source>
        <dbReference type="ARBA" id="ARBA00008984"/>
    </source>
</evidence>
<dbReference type="PROSITE" id="PS01148">
    <property type="entry name" value="UPF0033"/>
    <property type="match status" value="1"/>
</dbReference>
<keyword evidence="3" id="KW-0808">Transferase</keyword>
<name>A0A3A5H9Z5_9ACTN</name>